<comment type="similarity">
    <text evidence="2 4">Belongs to the glucose-6-phosphate 1-epimerase family.</text>
</comment>
<dbReference type="Proteomes" id="UP001210678">
    <property type="component" value="Unassembled WGS sequence"/>
</dbReference>
<dbReference type="InterPro" id="IPR014718">
    <property type="entry name" value="GH-type_carb-bd"/>
</dbReference>
<comment type="caution">
    <text evidence="5">The sequence shown here is derived from an EMBL/GenBank/DDBJ whole genome shotgun (WGS) entry which is preliminary data.</text>
</comment>
<dbReference type="SUPFAM" id="SSF74650">
    <property type="entry name" value="Galactose mutarotase-like"/>
    <property type="match status" value="1"/>
</dbReference>
<gene>
    <name evidence="5" type="ORF">PGX00_06765</name>
</gene>
<evidence type="ECO:0000256" key="2">
    <source>
        <dbReference type="ARBA" id="ARBA00005866"/>
    </source>
</evidence>
<dbReference type="CDD" id="cd09020">
    <property type="entry name" value="D-hex-6-P-epi_like"/>
    <property type="match status" value="1"/>
</dbReference>
<dbReference type="EC" id="5.1.3.15" evidence="4"/>
<dbReference type="RefSeq" id="WP_272133887.1">
    <property type="nucleotide sequence ID" value="NZ_JAQLOI010000001.1"/>
</dbReference>
<dbReference type="InterPro" id="IPR025532">
    <property type="entry name" value="G6P_1-epimerase"/>
</dbReference>
<keyword evidence="6" id="KW-1185">Reference proteome</keyword>
<evidence type="ECO:0000256" key="4">
    <source>
        <dbReference type="PIRNR" id="PIRNR016020"/>
    </source>
</evidence>
<evidence type="ECO:0000313" key="6">
    <source>
        <dbReference type="Proteomes" id="UP001210678"/>
    </source>
</evidence>
<dbReference type="PIRSF" id="PIRSF016020">
    <property type="entry name" value="PHexose_mutarotase"/>
    <property type="match status" value="1"/>
</dbReference>
<protein>
    <recommendedName>
        <fullName evidence="4">Putative glucose-6-phosphate 1-epimerase</fullName>
        <ecNumber evidence="4">5.1.3.15</ecNumber>
    </recommendedName>
</protein>
<accession>A0ABT4YPA5</accession>
<name>A0ABT4YPA5_9VIBR</name>
<dbReference type="InterPro" id="IPR008183">
    <property type="entry name" value="Aldose_1/G6P_1-epimerase"/>
</dbReference>
<proteinExistence type="inferred from homology"/>
<organism evidence="5 6">
    <name type="scientific">Vibrio algarum</name>
    <dbReference type="NCBI Taxonomy" id="3020714"/>
    <lineage>
        <taxon>Bacteria</taxon>
        <taxon>Pseudomonadati</taxon>
        <taxon>Pseudomonadota</taxon>
        <taxon>Gammaproteobacteria</taxon>
        <taxon>Vibrionales</taxon>
        <taxon>Vibrionaceae</taxon>
        <taxon>Vibrio</taxon>
    </lineage>
</organism>
<reference evidence="5 6" key="1">
    <citation type="submission" date="2023-01" db="EMBL/GenBank/DDBJ databases">
        <title>Vibrio sp. KJ40-1 sp.nov, isolated from marine algae.</title>
        <authorList>
            <person name="Butt M."/>
            <person name="Kim J.M.J."/>
            <person name="Jeon C.O.C."/>
        </authorList>
    </citation>
    <scope>NUCLEOTIDE SEQUENCE [LARGE SCALE GENOMIC DNA]</scope>
    <source>
        <strain evidence="5 6">KJ40-1</strain>
    </source>
</reference>
<evidence type="ECO:0000313" key="5">
    <source>
        <dbReference type="EMBL" id="MDB1123379.1"/>
    </source>
</evidence>
<dbReference type="PANTHER" id="PTHR11122">
    <property type="entry name" value="APOSPORY-ASSOCIATED PROTEIN C-RELATED"/>
    <property type="match status" value="1"/>
</dbReference>
<dbReference type="InterPro" id="IPR011013">
    <property type="entry name" value="Gal_mutarotase_sf_dom"/>
</dbReference>
<comment type="catalytic activity">
    <reaction evidence="1">
        <text>alpha-D-glucose 6-phosphate = beta-D-glucose 6-phosphate</text>
        <dbReference type="Rhea" id="RHEA:16249"/>
        <dbReference type="ChEBI" id="CHEBI:58225"/>
        <dbReference type="ChEBI" id="CHEBI:58247"/>
        <dbReference type="EC" id="5.1.3.15"/>
    </reaction>
</comment>
<sequence length="293" mass="32585">MEKYLPVIGPLADHVTVVEKGGIKIIRVAHPKATADISLHGGHVLSFKPTDQADVIWLSEKAEFDPAKAFRGGIPVCWPWFGRIAAPAHGFARTSLWHLVEHRETEHGVIICLGLEESQETMAIWPYTFQARLYVEISEKLKVTLEVSNTDNKAWQFSGALHTYFNVADIRESVTTGMGPEYTDSLQDSKVCQGSTQLQLTDTVDRVYTQPEDTIEITDPKNSRTIVIKNKGDNSAVIWNPWVDGAKSMGDMADDGYNTMLCVESTYHASSLETGKTLQPDESYQLITEVSVK</sequence>
<dbReference type="Pfam" id="PF01263">
    <property type="entry name" value="Aldose_epim"/>
    <property type="match status" value="1"/>
</dbReference>
<dbReference type="PANTHER" id="PTHR11122:SF13">
    <property type="entry name" value="GLUCOSE-6-PHOSPHATE 1-EPIMERASE"/>
    <property type="match status" value="1"/>
</dbReference>
<keyword evidence="3 4" id="KW-0413">Isomerase</keyword>
<dbReference type="EMBL" id="JAQLOI010000001">
    <property type="protein sequence ID" value="MDB1123379.1"/>
    <property type="molecule type" value="Genomic_DNA"/>
</dbReference>
<dbReference type="Gene3D" id="2.70.98.10">
    <property type="match status" value="1"/>
</dbReference>
<evidence type="ECO:0000256" key="1">
    <source>
        <dbReference type="ARBA" id="ARBA00001096"/>
    </source>
</evidence>
<evidence type="ECO:0000256" key="3">
    <source>
        <dbReference type="ARBA" id="ARBA00023235"/>
    </source>
</evidence>